<feature type="compositionally biased region" description="Basic and acidic residues" evidence="1">
    <location>
        <begin position="141"/>
        <end position="150"/>
    </location>
</feature>
<dbReference type="SMART" id="SM00513">
    <property type="entry name" value="SAP"/>
    <property type="match status" value="1"/>
</dbReference>
<sequence length="832" mass="91550">MSTPMAAYGNRTPEQLKVAELRDELRKRGVQIKGLKKELVERLEELLRDEEQQQQQQLLQQQQQEAQSEEAVGATVGQRAEPGEAGDPEPVTPFLKQKLVDAEPEAGSVTEVVAEAVEQLPEAVAALENEAMAEQPNVERVVSDAKKEAPEAAAEEEEEEEGRAPQEENGLAEVVTVEPEAAVVEKEETLMEIQQPPASAEEVVADAVAQEAAAGEAITRPVAEPMEEEEEEEAAPPEAAVEPASGPVIAALDEEEAEEEEVVTPADEAVVVVTEVVTEETEVVVVTEEIKTTTTQFLVETPGEERDGEQEKEKEEEVVDKSVVMQMGSREEEAMEVIEEDDAIQTTAVAAEEEKRVREEEEVSVEEIQEISEPDTEMKSETTVVAAETSAEEEVKYEAEPRQEAPIAEVYDELRKVTDVKTMEEIDTETTQTKDVKTMEDIDTVTDTWTKDVKTMEIDTETTTKTKDVKTMEIDTGTITQVKDVKTMEIDTRTTTQMKDVKTMEIDTETALTCSKRKEGDGEARSQEPTKRQRRWNTGKIDIDVKAALPKVPMTESVKEEIPSEVKETASSFAALPPTIPVSSSSTPKGASGFERTAITRPTLSRSDASFNGEAQKTRVVPPSTKPPTTSLKIDKFLRPFTHKAVKELLANTGVVQAMWMDQIKTHCYVTYSTIEEAVATRNALYNLQWPPQGGRLLTAEFVESEEVKIRCDGEKAALSNVVPPRGPVPPPARETPAEHAVSAPPPTHPSSLPPVPASGLPPPPPLPPPPRERPSMPSKQEMELQGPTLDDLFKKTRAKPHIYYLPLTEKDVTEKLAARRQASMIKPSVKT</sequence>
<dbReference type="CDD" id="cd12432">
    <property type="entry name" value="RRM_ACINU"/>
    <property type="match status" value="1"/>
</dbReference>
<dbReference type="PANTHER" id="PTHR47031">
    <property type="entry name" value="SAP DNA-BINDING DOMAIN-CONTAINING PROTEIN"/>
    <property type="match status" value="1"/>
</dbReference>
<evidence type="ECO:0000256" key="1">
    <source>
        <dbReference type="SAM" id="MobiDB-lite"/>
    </source>
</evidence>
<evidence type="ECO:0000259" key="2">
    <source>
        <dbReference type="PROSITE" id="PS50800"/>
    </source>
</evidence>
<dbReference type="InterPro" id="IPR003034">
    <property type="entry name" value="SAP_dom"/>
</dbReference>
<dbReference type="PANTHER" id="PTHR47031:SF3">
    <property type="entry name" value="SAP DOMAIN-CONTAINING PROTEIN"/>
    <property type="match status" value="1"/>
</dbReference>
<dbReference type="SUPFAM" id="SSF68906">
    <property type="entry name" value="SAP domain"/>
    <property type="match status" value="1"/>
</dbReference>
<dbReference type="InterPro" id="IPR034257">
    <property type="entry name" value="Acinus_RRM"/>
</dbReference>
<feature type="compositionally biased region" description="Low complexity" evidence="1">
    <location>
        <begin position="209"/>
        <end position="224"/>
    </location>
</feature>
<feature type="region of interest" description="Disordered" evidence="1">
    <location>
        <begin position="350"/>
        <end position="381"/>
    </location>
</feature>
<keyword evidence="4" id="KW-1185">Reference proteome</keyword>
<dbReference type="InterPro" id="IPR032552">
    <property type="entry name" value="RSB_motif"/>
</dbReference>
<feature type="compositionally biased region" description="Pro residues" evidence="1">
    <location>
        <begin position="725"/>
        <end position="734"/>
    </location>
</feature>
<dbReference type="InterPro" id="IPR035979">
    <property type="entry name" value="RBD_domain_sf"/>
</dbReference>
<organism evidence="3 4">
    <name type="scientific">Sphagnum troendelagicum</name>
    <dbReference type="NCBI Taxonomy" id="128251"/>
    <lineage>
        <taxon>Eukaryota</taxon>
        <taxon>Viridiplantae</taxon>
        <taxon>Streptophyta</taxon>
        <taxon>Embryophyta</taxon>
        <taxon>Bryophyta</taxon>
        <taxon>Sphagnophytina</taxon>
        <taxon>Sphagnopsida</taxon>
        <taxon>Sphagnales</taxon>
        <taxon>Sphagnaceae</taxon>
        <taxon>Sphagnum</taxon>
    </lineage>
</organism>
<feature type="region of interest" description="Disordered" evidence="1">
    <location>
        <begin position="132"/>
        <end position="177"/>
    </location>
</feature>
<accession>A0ABP0T879</accession>
<dbReference type="EMBL" id="OZ019893">
    <property type="protein sequence ID" value="CAK9189527.1"/>
    <property type="molecule type" value="Genomic_DNA"/>
</dbReference>
<feature type="compositionally biased region" description="Low complexity" evidence="1">
    <location>
        <begin position="53"/>
        <end position="70"/>
    </location>
</feature>
<feature type="region of interest" description="Disordered" evidence="1">
    <location>
        <begin position="296"/>
        <end position="319"/>
    </location>
</feature>
<feature type="compositionally biased region" description="Acidic residues" evidence="1">
    <location>
        <begin position="360"/>
        <end position="375"/>
    </location>
</feature>
<evidence type="ECO:0000313" key="3">
    <source>
        <dbReference type="EMBL" id="CAK9189527.1"/>
    </source>
</evidence>
<feature type="domain" description="SAP" evidence="2">
    <location>
        <begin position="13"/>
        <end position="47"/>
    </location>
</feature>
<proteinExistence type="predicted"/>
<dbReference type="Pfam" id="PF02037">
    <property type="entry name" value="SAP"/>
    <property type="match status" value="1"/>
</dbReference>
<dbReference type="Pfam" id="PF16294">
    <property type="entry name" value="RSB_motif"/>
    <property type="match status" value="1"/>
</dbReference>
<dbReference type="PROSITE" id="PS50800">
    <property type="entry name" value="SAP"/>
    <property type="match status" value="1"/>
</dbReference>
<feature type="compositionally biased region" description="Acidic residues" evidence="1">
    <location>
        <begin position="225"/>
        <end position="235"/>
    </location>
</feature>
<protein>
    <recommendedName>
        <fullName evidence="2">SAP domain-containing protein</fullName>
    </recommendedName>
</protein>
<feature type="region of interest" description="Disordered" evidence="1">
    <location>
        <begin position="209"/>
        <end position="244"/>
    </location>
</feature>
<feature type="compositionally biased region" description="Basic and acidic residues" evidence="1">
    <location>
        <begin position="516"/>
        <end position="531"/>
    </location>
</feature>
<feature type="region of interest" description="Disordered" evidence="1">
    <location>
        <begin position="514"/>
        <end position="537"/>
    </location>
</feature>
<feature type="region of interest" description="Disordered" evidence="1">
    <location>
        <begin position="50"/>
        <end position="107"/>
    </location>
</feature>
<name>A0ABP0T879_9BRYO</name>
<feature type="compositionally biased region" description="Pro residues" evidence="1">
    <location>
        <begin position="744"/>
        <end position="770"/>
    </location>
</feature>
<dbReference type="InterPro" id="IPR036361">
    <property type="entry name" value="SAP_dom_sf"/>
</dbReference>
<dbReference type="Proteomes" id="UP001497512">
    <property type="component" value="Chromosome 1"/>
</dbReference>
<reference evidence="3 4" key="1">
    <citation type="submission" date="2024-02" db="EMBL/GenBank/DDBJ databases">
        <authorList>
            <consortium name="ELIXIR-Norway"/>
            <consortium name="Elixir Norway"/>
        </authorList>
    </citation>
    <scope>NUCLEOTIDE SEQUENCE [LARGE SCALE GENOMIC DNA]</scope>
</reference>
<dbReference type="Gene3D" id="1.10.720.30">
    <property type="entry name" value="SAP domain"/>
    <property type="match status" value="1"/>
</dbReference>
<evidence type="ECO:0000313" key="4">
    <source>
        <dbReference type="Proteomes" id="UP001497512"/>
    </source>
</evidence>
<feature type="region of interest" description="Disordered" evidence="1">
    <location>
        <begin position="720"/>
        <end position="792"/>
    </location>
</feature>
<dbReference type="SUPFAM" id="SSF54928">
    <property type="entry name" value="RNA-binding domain, RBD"/>
    <property type="match status" value="1"/>
</dbReference>
<gene>
    <name evidence="3" type="ORF">CSSPTR1EN2_LOCUS178</name>
</gene>
<feature type="compositionally biased region" description="Basic and acidic residues" evidence="1">
    <location>
        <begin position="303"/>
        <end position="315"/>
    </location>
</feature>